<protein>
    <submittedName>
        <fullName evidence="3">Uncharacterized protein</fullName>
    </submittedName>
</protein>
<reference evidence="3" key="1">
    <citation type="submission" date="2020-10" db="EMBL/GenBank/DDBJ databases">
        <authorList>
            <person name="Han B."/>
            <person name="Lu T."/>
            <person name="Zhao Q."/>
            <person name="Huang X."/>
            <person name="Zhao Y."/>
        </authorList>
    </citation>
    <scope>NUCLEOTIDE SEQUENCE</scope>
</reference>
<sequence>MAGAQCATGPRAAPPPPLLLVLLLCGFLCAVLVLFAPAARRGDEETEEFPVAFSSSWPTAGRRALPRPAAARSSSWRPRPRPRGRWNYAGQGLQDSKHEVPSGPNPDSNR</sequence>
<keyword evidence="2" id="KW-0812">Transmembrane</keyword>
<proteinExistence type="predicted"/>
<keyword evidence="2" id="KW-0472">Membrane</keyword>
<keyword evidence="4" id="KW-1185">Reference proteome</keyword>
<dbReference type="Proteomes" id="UP000604825">
    <property type="component" value="Unassembled WGS sequence"/>
</dbReference>
<feature type="transmembrane region" description="Helical" evidence="2">
    <location>
        <begin position="18"/>
        <end position="36"/>
    </location>
</feature>
<feature type="region of interest" description="Disordered" evidence="1">
    <location>
        <begin position="41"/>
        <end position="110"/>
    </location>
</feature>
<evidence type="ECO:0000313" key="3">
    <source>
        <dbReference type="EMBL" id="CAD6249026.1"/>
    </source>
</evidence>
<gene>
    <name evidence="3" type="ORF">NCGR_LOCUS32886</name>
</gene>
<dbReference type="EMBL" id="CAJGYO010000008">
    <property type="protein sequence ID" value="CAD6249026.1"/>
    <property type="molecule type" value="Genomic_DNA"/>
</dbReference>
<feature type="compositionally biased region" description="Low complexity" evidence="1">
    <location>
        <begin position="60"/>
        <end position="77"/>
    </location>
</feature>
<keyword evidence="2" id="KW-1133">Transmembrane helix</keyword>
<evidence type="ECO:0000256" key="1">
    <source>
        <dbReference type="SAM" id="MobiDB-lite"/>
    </source>
</evidence>
<evidence type="ECO:0000313" key="4">
    <source>
        <dbReference type="Proteomes" id="UP000604825"/>
    </source>
</evidence>
<organism evidence="3 4">
    <name type="scientific">Miscanthus lutarioriparius</name>
    <dbReference type="NCBI Taxonomy" id="422564"/>
    <lineage>
        <taxon>Eukaryota</taxon>
        <taxon>Viridiplantae</taxon>
        <taxon>Streptophyta</taxon>
        <taxon>Embryophyta</taxon>
        <taxon>Tracheophyta</taxon>
        <taxon>Spermatophyta</taxon>
        <taxon>Magnoliopsida</taxon>
        <taxon>Liliopsida</taxon>
        <taxon>Poales</taxon>
        <taxon>Poaceae</taxon>
        <taxon>PACMAD clade</taxon>
        <taxon>Panicoideae</taxon>
        <taxon>Andropogonodae</taxon>
        <taxon>Andropogoneae</taxon>
        <taxon>Saccharinae</taxon>
        <taxon>Miscanthus</taxon>
    </lineage>
</organism>
<comment type="caution">
    <text evidence="3">The sequence shown here is derived from an EMBL/GenBank/DDBJ whole genome shotgun (WGS) entry which is preliminary data.</text>
</comment>
<evidence type="ECO:0000256" key="2">
    <source>
        <dbReference type="SAM" id="Phobius"/>
    </source>
</evidence>
<accession>A0A811PYZ9</accession>
<dbReference type="AlphaFoldDB" id="A0A811PYZ9"/>
<name>A0A811PYZ9_9POAL</name>